<dbReference type="PANTHER" id="PTHR43280">
    <property type="entry name" value="ARAC-FAMILY TRANSCRIPTIONAL REGULATOR"/>
    <property type="match status" value="1"/>
</dbReference>
<gene>
    <name evidence="5" type="ORF">SAMN04515678_11722</name>
</gene>
<sequence>MDRGGGLWHYSNMQPDHAIPAWTLYGERGAFPDLLHAETIADRAARHDWVIAPHRHAGLAQVLLLSTGGVRIRADGAERAPPLPALVYIPPGVVHGFAFARGTEGRVITLPVRAFPEVFGPDSATAPRLRAWFHNVPEAEAAASVAAIAREHAGRAPYRDAALRGHALALAATLARAAPGAPAPDRSRAAQNLEAFDRLIARHLRSRWRIADYADALGLTPQQLSRITRARLGCSASQHLEAEVFREAQRLLAYTRMSVAEAGYRLGFDDPAYFSRAFRRHTGMTPSAYRASVDTI</sequence>
<name>A0A1I2DJ72_9RHOB</name>
<keyword evidence="3" id="KW-0804">Transcription</keyword>
<dbReference type="SMART" id="SM00342">
    <property type="entry name" value="HTH_ARAC"/>
    <property type="match status" value="1"/>
</dbReference>
<dbReference type="SUPFAM" id="SSF46689">
    <property type="entry name" value="Homeodomain-like"/>
    <property type="match status" value="1"/>
</dbReference>
<dbReference type="PRINTS" id="PR00032">
    <property type="entry name" value="HTHARAC"/>
</dbReference>
<evidence type="ECO:0000256" key="1">
    <source>
        <dbReference type="ARBA" id="ARBA00023015"/>
    </source>
</evidence>
<dbReference type="InterPro" id="IPR047264">
    <property type="entry name" value="Cupin_HpaA-like_N"/>
</dbReference>
<dbReference type="InterPro" id="IPR018060">
    <property type="entry name" value="HTH_AraC"/>
</dbReference>
<keyword evidence="6" id="KW-1185">Reference proteome</keyword>
<proteinExistence type="predicted"/>
<dbReference type="CDD" id="cd06999">
    <property type="entry name" value="cupin_HpaA-like_N"/>
    <property type="match status" value="1"/>
</dbReference>
<dbReference type="GO" id="GO:0003700">
    <property type="term" value="F:DNA-binding transcription factor activity"/>
    <property type="evidence" value="ECO:0007669"/>
    <property type="project" value="InterPro"/>
</dbReference>
<evidence type="ECO:0000256" key="3">
    <source>
        <dbReference type="ARBA" id="ARBA00023163"/>
    </source>
</evidence>
<dbReference type="InterPro" id="IPR009057">
    <property type="entry name" value="Homeodomain-like_sf"/>
</dbReference>
<accession>A0A1I2DJ72</accession>
<dbReference type="PROSITE" id="PS01124">
    <property type="entry name" value="HTH_ARAC_FAMILY_2"/>
    <property type="match status" value="1"/>
</dbReference>
<dbReference type="Proteomes" id="UP000325289">
    <property type="component" value="Unassembled WGS sequence"/>
</dbReference>
<dbReference type="SUPFAM" id="SSF51182">
    <property type="entry name" value="RmlC-like cupins"/>
    <property type="match status" value="1"/>
</dbReference>
<dbReference type="OrthoDB" id="9814125at2"/>
<keyword evidence="1" id="KW-0805">Transcription regulation</keyword>
<protein>
    <submittedName>
        <fullName evidence="5">Transcriptional regulator, AraC family</fullName>
    </submittedName>
</protein>
<reference evidence="5 6" key="1">
    <citation type="submission" date="2016-10" db="EMBL/GenBank/DDBJ databases">
        <authorList>
            <person name="Varghese N."/>
            <person name="Submissions S."/>
        </authorList>
    </citation>
    <scope>NUCLEOTIDE SEQUENCE [LARGE SCALE GENOMIC DNA]</scope>
    <source>
        <strain evidence="6">YIM D21,KCTC 23444,ACCC 10710</strain>
    </source>
</reference>
<keyword evidence="2" id="KW-0238">DNA-binding</keyword>
<dbReference type="Pfam" id="PF12833">
    <property type="entry name" value="HTH_18"/>
    <property type="match status" value="1"/>
</dbReference>
<evidence type="ECO:0000313" key="5">
    <source>
        <dbReference type="EMBL" id="SFE80488.1"/>
    </source>
</evidence>
<dbReference type="Gene3D" id="1.10.10.60">
    <property type="entry name" value="Homeodomain-like"/>
    <property type="match status" value="1"/>
</dbReference>
<dbReference type="PANTHER" id="PTHR43280:SF32">
    <property type="entry name" value="TRANSCRIPTIONAL REGULATORY PROTEIN"/>
    <property type="match status" value="1"/>
</dbReference>
<organism evidence="5 6">
    <name type="scientific">Roseivivax sediminis</name>
    <dbReference type="NCBI Taxonomy" id="936889"/>
    <lineage>
        <taxon>Bacteria</taxon>
        <taxon>Pseudomonadati</taxon>
        <taxon>Pseudomonadota</taxon>
        <taxon>Alphaproteobacteria</taxon>
        <taxon>Rhodobacterales</taxon>
        <taxon>Roseobacteraceae</taxon>
        <taxon>Roseivivax</taxon>
    </lineage>
</organism>
<dbReference type="GO" id="GO:0043565">
    <property type="term" value="F:sequence-specific DNA binding"/>
    <property type="evidence" value="ECO:0007669"/>
    <property type="project" value="InterPro"/>
</dbReference>
<dbReference type="RefSeq" id="WP_149758299.1">
    <property type="nucleotide sequence ID" value="NZ_FOMS01000017.1"/>
</dbReference>
<dbReference type="EMBL" id="FOMS01000017">
    <property type="protein sequence ID" value="SFE80488.1"/>
    <property type="molecule type" value="Genomic_DNA"/>
</dbReference>
<feature type="domain" description="HTH araC/xylS-type" evidence="4">
    <location>
        <begin position="194"/>
        <end position="292"/>
    </location>
</feature>
<evidence type="ECO:0000313" key="6">
    <source>
        <dbReference type="Proteomes" id="UP000325289"/>
    </source>
</evidence>
<evidence type="ECO:0000256" key="2">
    <source>
        <dbReference type="ARBA" id="ARBA00023125"/>
    </source>
</evidence>
<evidence type="ECO:0000259" key="4">
    <source>
        <dbReference type="PROSITE" id="PS01124"/>
    </source>
</evidence>
<dbReference type="InterPro" id="IPR020449">
    <property type="entry name" value="Tscrpt_reg_AraC-type_HTH"/>
</dbReference>
<dbReference type="InterPro" id="IPR011051">
    <property type="entry name" value="RmlC_Cupin_sf"/>
</dbReference>
<dbReference type="AlphaFoldDB" id="A0A1I2DJ72"/>